<sequence length="212" mass="23406">MKVLRFHILLAIACVLLTAKAAVACSLDATIHYVDQPIDVSEDGSFVEAGDRPNHVVSGLKIKAIGRGLTAQTILSGTPCPPMSEYLILADCNDGDLLRLYGTYNRKDRLAIEKSIAAYREQHGRDPFIAPYFPRSGLKVAHLVSPNGPMEFTKNVSIASIEAMARTHDLEYTRQVSVQLDAMAERNRFNPFAGCSIHYPESQMAQRAPFTR</sequence>
<dbReference type="RefSeq" id="WP_107844729.1">
    <property type="nucleotide sequence ID" value="NZ_QBKS01000001.1"/>
</dbReference>
<reference evidence="2 3" key="1">
    <citation type="submission" date="2018-04" db="EMBL/GenBank/DDBJ databases">
        <title>Genomic Encyclopedia of Archaeal and Bacterial Type Strains, Phase II (KMG-II): from individual species to whole genera.</title>
        <authorList>
            <person name="Goeker M."/>
        </authorList>
    </citation>
    <scope>NUCLEOTIDE SEQUENCE [LARGE SCALE GENOMIC DNA]</scope>
    <source>
        <strain evidence="2 3">DSM 100977</strain>
    </source>
</reference>
<proteinExistence type="predicted"/>
<dbReference type="EMBL" id="QBKS01000001">
    <property type="protein sequence ID" value="PTX56542.1"/>
    <property type="molecule type" value="Genomic_DNA"/>
</dbReference>
<accession>A0A2T6BKH0</accession>
<dbReference type="OrthoDB" id="7774855at2"/>
<evidence type="ECO:0000313" key="3">
    <source>
        <dbReference type="Proteomes" id="UP000243978"/>
    </source>
</evidence>
<organism evidence="2 3">
    <name type="scientific">Litoreibacter ponti</name>
    <dbReference type="NCBI Taxonomy" id="1510457"/>
    <lineage>
        <taxon>Bacteria</taxon>
        <taxon>Pseudomonadati</taxon>
        <taxon>Pseudomonadota</taxon>
        <taxon>Alphaproteobacteria</taxon>
        <taxon>Rhodobacterales</taxon>
        <taxon>Roseobacteraceae</taxon>
        <taxon>Litoreibacter</taxon>
    </lineage>
</organism>
<keyword evidence="1" id="KW-0732">Signal</keyword>
<gene>
    <name evidence="2" type="ORF">C8N43_1201</name>
</gene>
<dbReference type="Proteomes" id="UP000243978">
    <property type="component" value="Unassembled WGS sequence"/>
</dbReference>
<name>A0A2T6BKH0_9RHOB</name>
<keyword evidence="3" id="KW-1185">Reference proteome</keyword>
<protein>
    <recommendedName>
        <fullName evidence="4">Nuclease</fullName>
    </recommendedName>
</protein>
<evidence type="ECO:0000256" key="1">
    <source>
        <dbReference type="SAM" id="SignalP"/>
    </source>
</evidence>
<comment type="caution">
    <text evidence="2">The sequence shown here is derived from an EMBL/GenBank/DDBJ whole genome shotgun (WGS) entry which is preliminary data.</text>
</comment>
<dbReference type="AlphaFoldDB" id="A0A2T6BKH0"/>
<evidence type="ECO:0000313" key="2">
    <source>
        <dbReference type="EMBL" id="PTX56542.1"/>
    </source>
</evidence>
<feature type="signal peptide" evidence="1">
    <location>
        <begin position="1"/>
        <end position="24"/>
    </location>
</feature>
<feature type="chain" id="PRO_5015487117" description="Nuclease" evidence="1">
    <location>
        <begin position="25"/>
        <end position="212"/>
    </location>
</feature>
<evidence type="ECO:0008006" key="4">
    <source>
        <dbReference type="Google" id="ProtNLM"/>
    </source>
</evidence>